<dbReference type="InterPro" id="IPR017941">
    <property type="entry name" value="Rieske_2Fe-2S"/>
</dbReference>
<sequence length="55" mass="6167">MATEQSFVRVADADDLREDNPQIVQADGHSIGLFFHEGEVHAVDNRCPHMGSRYP</sequence>
<dbReference type="InterPro" id="IPR036922">
    <property type="entry name" value="Rieske_2Fe-2S_sf"/>
</dbReference>
<keyword evidence="3" id="KW-0408">Iron</keyword>
<dbReference type="EMBL" id="AEMG01000003">
    <property type="protein sequence ID" value="EFW93460.1"/>
    <property type="molecule type" value="Genomic_DNA"/>
</dbReference>
<proteinExistence type="predicted"/>
<reference evidence="6 7" key="1">
    <citation type="journal article" date="2014" name="ISME J.">
        <title>Trehalose/2-sulfotrehalose biosynthesis and glycine-betaine uptake are widely spread mechanisms for osmoadaptation in the Halobacteriales.</title>
        <authorList>
            <person name="Youssef N.H."/>
            <person name="Savage-Ashlock K.N."/>
            <person name="McCully A.L."/>
            <person name="Luedtke B."/>
            <person name="Shaw E.I."/>
            <person name="Hoff W.D."/>
            <person name="Elshahed M.S."/>
        </authorList>
    </citation>
    <scope>NUCLEOTIDE SEQUENCE [LARGE SCALE GENOMIC DNA]</scope>
    <source>
        <strain evidence="6 7">DX253</strain>
    </source>
</reference>
<evidence type="ECO:0000256" key="3">
    <source>
        <dbReference type="ARBA" id="ARBA00023004"/>
    </source>
</evidence>
<dbReference type="SUPFAM" id="SSF50022">
    <property type="entry name" value="ISP domain"/>
    <property type="match status" value="1"/>
</dbReference>
<keyword evidence="4" id="KW-0411">Iron-sulfur</keyword>
<dbReference type="RefSeq" id="WP_007977114.1">
    <property type="nucleotide sequence ID" value="NZ_AEMG01000003.1"/>
</dbReference>
<gene>
    <name evidence="6" type="ORF">ZOD2009_03577</name>
</gene>
<evidence type="ECO:0000256" key="2">
    <source>
        <dbReference type="ARBA" id="ARBA00022723"/>
    </source>
</evidence>
<evidence type="ECO:0000256" key="4">
    <source>
        <dbReference type="ARBA" id="ARBA00023014"/>
    </source>
</evidence>
<comment type="caution">
    <text evidence="6">The sequence shown here is derived from an EMBL/GenBank/DDBJ whole genome shotgun (WGS) entry which is preliminary data.</text>
</comment>
<dbReference type="Gene3D" id="2.102.10.10">
    <property type="entry name" value="Rieske [2Fe-2S] iron-sulphur domain"/>
    <property type="match status" value="1"/>
</dbReference>
<dbReference type="OrthoDB" id="6837at2157"/>
<accession>E7QPH7</accession>
<name>E7QPH7_HALPU</name>
<dbReference type="eggNOG" id="arCOG02852">
    <property type="taxonomic scope" value="Archaea"/>
</dbReference>
<dbReference type="Pfam" id="PF00355">
    <property type="entry name" value="Rieske"/>
    <property type="match status" value="1"/>
</dbReference>
<dbReference type="PROSITE" id="PS51296">
    <property type="entry name" value="RIESKE"/>
    <property type="match status" value="1"/>
</dbReference>
<evidence type="ECO:0000313" key="7">
    <source>
        <dbReference type="Proteomes" id="UP000003751"/>
    </source>
</evidence>
<protein>
    <submittedName>
        <fullName evidence="6">Rieske (2Fe-2S) iron-sulfur domain protein</fullName>
    </submittedName>
</protein>
<dbReference type="GO" id="GO:0051537">
    <property type="term" value="F:2 iron, 2 sulfur cluster binding"/>
    <property type="evidence" value="ECO:0007669"/>
    <property type="project" value="UniProtKB-KW"/>
</dbReference>
<evidence type="ECO:0000259" key="5">
    <source>
        <dbReference type="PROSITE" id="PS51296"/>
    </source>
</evidence>
<keyword evidence="1" id="KW-0001">2Fe-2S</keyword>
<evidence type="ECO:0000313" key="6">
    <source>
        <dbReference type="EMBL" id="EFW93460.1"/>
    </source>
</evidence>
<feature type="domain" description="Rieske" evidence="5">
    <location>
        <begin position="8"/>
        <end position="55"/>
    </location>
</feature>
<evidence type="ECO:0000256" key="1">
    <source>
        <dbReference type="ARBA" id="ARBA00022714"/>
    </source>
</evidence>
<organism evidence="6 7">
    <name type="scientific">Haladaptatus paucihalophilus DX253</name>
    <dbReference type="NCBI Taxonomy" id="797209"/>
    <lineage>
        <taxon>Archaea</taxon>
        <taxon>Methanobacteriati</taxon>
        <taxon>Methanobacteriota</taxon>
        <taxon>Stenosarchaea group</taxon>
        <taxon>Halobacteria</taxon>
        <taxon>Halobacteriales</taxon>
        <taxon>Haladaptataceae</taxon>
        <taxon>Haladaptatus</taxon>
    </lineage>
</organism>
<dbReference type="Proteomes" id="UP000003751">
    <property type="component" value="Unassembled WGS sequence"/>
</dbReference>
<keyword evidence="2" id="KW-0479">Metal-binding</keyword>
<dbReference type="GO" id="GO:0046872">
    <property type="term" value="F:metal ion binding"/>
    <property type="evidence" value="ECO:0007669"/>
    <property type="project" value="UniProtKB-KW"/>
</dbReference>
<dbReference type="AlphaFoldDB" id="E7QPH7"/>